<dbReference type="AlphaFoldDB" id="A0A1H4S657"/>
<feature type="transmembrane region" description="Helical" evidence="1">
    <location>
        <begin position="122"/>
        <end position="143"/>
    </location>
</feature>
<evidence type="ECO:0000313" key="2">
    <source>
        <dbReference type="EMBL" id="SEC39686.1"/>
    </source>
</evidence>
<sequence>MELEELQSAWTKMSDELDQQKKLTNKIILDMTKQKYQNKFTTITKYESLGALVCFAIALFVIFNFNKLDTWYLQACGAFTLLFLIVLPVSVLSTLKKIKNIDILNGSYKENLKVYVHTKNRLLRLQQIGIVVGFIGLFFIVPVTSKIISNKNIFLNSLKTEQIITLTITLVAMAFFCNWAYKGYKKITRSAQELLQDLE</sequence>
<dbReference type="Proteomes" id="UP000183038">
    <property type="component" value="Unassembled WGS sequence"/>
</dbReference>
<evidence type="ECO:0000256" key="1">
    <source>
        <dbReference type="SAM" id="Phobius"/>
    </source>
</evidence>
<dbReference type="EMBL" id="FNTB01000001">
    <property type="protein sequence ID" value="SEC39686.1"/>
    <property type="molecule type" value="Genomic_DNA"/>
</dbReference>
<keyword evidence="1" id="KW-0472">Membrane</keyword>
<keyword evidence="1" id="KW-0812">Transmembrane</keyword>
<name>A0A1H4S657_9FLAO</name>
<keyword evidence="1" id="KW-1133">Transmembrane helix</keyword>
<organism evidence="2 3">
    <name type="scientific">Maribacter dokdonensis</name>
    <dbReference type="NCBI Taxonomy" id="320912"/>
    <lineage>
        <taxon>Bacteria</taxon>
        <taxon>Pseudomonadati</taxon>
        <taxon>Bacteroidota</taxon>
        <taxon>Flavobacteriia</taxon>
        <taxon>Flavobacteriales</taxon>
        <taxon>Flavobacteriaceae</taxon>
        <taxon>Maribacter</taxon>
    </lineage>
</organism>
<feature type="transmembrane region" description="Helical" evidence="1">
    <location>
        <begin position="163"/>
        <end position="181"/>
    </location>
</feature>
<accession>A0A1H4S657</accession>
<evidence type="ECO:0000313" key="3">
    <source>
        <dbReference type="Proteomes" id="UP000183038"/>
    </source>
</evidence>
<proteinExistence type="predicted"/>
<reference evidence="2 3" key="1">
    <citation type="submission" date="2016-10" db="EMBL/GenBank/DDBJ databases">
        <authorList>
            <person name="de Groot N.N."/>
        </authorList>
    </citation>
    <scope>NUCLEOTIDE SEQUENCE [LARGE SCALE GENOMIC DNA]</scope>
    <source>
        <strain evidence="2 3">MAR_2009_71</strain>
    </source>
</reference>
<feature type="transmembrane region" description="Helical" evidence="1">
    <location>
        <begin position="71"/>
        <end position="95"/>
    </location>
</feature>
<protein>
    <submittedName>
        <fullName evidence="2">Uncharacterized protein</fullName>
    </submittedName>
</protein>
<feature type="transmembrane region" description="Helical" evidence="1">
    <location>
        <begin position="46"/>
        <end position="65"/>
    </location>
</feature>
<dbReference type="RefSeq" id="WP_074673815.1">
    <property type="nucleotide sequence ID" value="NZ_FNTB01000001.1"/>
</dbReference>
<dbReference type="OrthoDB" id="1160385at2"/>
<gene>
    <name evidence="2" type="ORF">SAMN05192540_3069</name>
</gene>